<feature type="signal peptide" evidence="2">
    <location>
        <begin position="1"/>
        <end position="22"/>
    </location>
</feature>
<keyword evidence="2" id="KW-0732">Signal</keyword>
<evidence type="ECO:0000256" key="1">
    <source>
        <dbReference type="SAM" id="MobiDB-lite"/>
    </source>
</evidence>
<organism evidence="3 4">
    <name type="scientific">Anaeromyces robustus</name>
    <dbReference type="NCBI Taxonomy" id="1754192"/>
    <lineage>
        <taxon>Eukaryota</taxon>
        <taxon>Fungi</taxon>
        <taxon>Fungi incertae sedis</taxon>
        <taxon>Chytridiomycota</taxon>
        <taxon>Chytridiomycota incertae sedis</taxon>
        <taxon>Neocallimastigomycetes</taxon>
        <taxon>Neocallimastigales</taxon>
        <taxon>Neocallimastigaceae</taxon>
        <taxon>Anaeromyces</taxon>
    </lineage>
</organism>
<name>A0A1Y1X2R0_9FUNG</name>
<keyword evidence="4" id="KW-1185">Reference proteome</keyword>
<proteinExistence type="predicted"/>
<dbReference type="Proteomes" id="UP000193944">
    <property type="component" value="Unassembled WGS sequence"/>
</dbReference>
<evidence type="ECO:0000313" key="4">
    <source>
        <dbReference type="Proteomes" id="UP000193944"/>
    </source>
</evidence>
<evidence type="ECO:0000313" key="3">
    <source>
        <dbReference type="EMBL" id="ORX79918.1"/>
    </source>
</evidence>
<dbReference type="AlphaFoldDB" id="A0A1Y1X2R0"/>
<comment type="caution">
    <text evidence="3">The sequence shown here is derived from an EMBL/GenBank/DDBJ whole genome shotgun (WGS) entry which is preliminary data.</text>
</comment>
<feature type="region of interest" description="Disordered" evidence="1">
    <location>
        <begin position="110"/>
        <end position="130"/>
    </location>
</feature>
<reference evidence="3 4" key="1">
    <citation type="submission" date="2016-08" db="EMBL/GenBank/DDBJ databases">
        <title>A Parts List for Fungal Cellulosomes Revealed by Comparative Genomics.</title>
        <authorList>
            <consortium name="DOE Joint Genome Institute"/>
            <person name="Haitjema C.H."/>
            <person name="Gilmore S.P."/>
            <person name="Henske J.K."/>
            <person name="Solomon K.V."/>
            <person name="De Groot R."/>
            <person name="Kuo A."/>
            <person name="Mondo S.J."/>
            <person name="Salamov A.A."/>
            <person name="Labutti K."/>
            <person name="Zhao Z."/>
            <person name="Chiniquy J."/>
            <person name="Barry K."/>
            <person name="Brewer H.M."/>
            <person name="Purvine S.O."/>
            <person name="Wright A.T."/>
            <person name="Boxma B."/>
            <person name="Van Alen T."/>
            <person name="Hackstein J.H."/>
            <person name="Baker S.E."/>
            <person name="Grigoriev I.V."/>
            <person name="O'Malley M.A."/>
        </authorList>
    </citation>
    <scope>NUCLEOTIDE SEQUENCE [LARGE SCALE GENOMIC DNA]</scope>
    <source>
        <strain evidence="3 4">S4</strain>
    </source>
</reference>
<gene>
    <name evidence="3" type="ORF">BCR32DRAFT_245993</name>
</gene>
<accession>A0A1Y1X2R0</accession>
<protein>
    <submittedName>
        <fullName evidence="3">Uncharacterized protein</fullName>
    </submittedName>
</protein>
<feature type="chain" id="PRO_5013028109" evidence="2">
    <location>
        <begin position="23"/>
        <end position="179"/>
    </location>
</feature>
<reference evidence="3 4" key="2">
    <citation type="submission" date="2016-08" db="EMBL/GenBank/DDBJ databases">
        <title>Pervasive Adenine N6-methylation of Active Genes in Fungi.</title>
        <authorList>
            <consortium name="DOE Joint Genome Institute"/>
            <person name="Mondo S.J."/>
            <person name="Dannebaum R.O."/>
            <person name="Kuo R.C."/>
            <person name="Labutti K."/>
            <person name="Haridas S."/>
            <person name="Kuo A."/>
            <person name="Salamov A."/>
            <person name="Ahrendt S.R."/>
            <person name="Lipzen A."/>
            <person name="Sullivan W."/>
            <person name="Andreopoulos W.B."/>
            <person name="Clum A."/>
            <person name="Lindquist E."/>
            <person name="Daum C."/>
            <person name="Ramamoorthy G.K."/>
            <person name="Gryganskyi A."/>
            <person name="Culley D."/>
            <person name="Magnuson J.K."/>
            <person name="James T.Y."/>
            <person name="O'Malley M.A."/>
            <person name="Stajich J.E."/>
            <person name="Spatafora J.W."/>
            <person name="Visel A."/>
            <person name="Grigoriev I.V."/>
        </authorList>
    </citation>
    <scope>NUCLEOTIDE SEQUENCE [LARGE SCALE GENOMIC DNA]</scope>
    <source>
        <strain evidence="3 4">S4</strain>
    </source>
</reference>
<evidence type="ECO:0000256" key="2">
    <source>
        <dbReference type="SAM" id="SignalP"/>
    </source>
</evidence>
<sequence length="179" mass="20342">MKFNPKVILSLVFAVSSAFAHAIPNQIEENKGEIQELYSRNNVPQEANELAKKANSKAFSAELNDLFSFIGPNESKSNERQLNKRGNNKVPLKFDALNWAINLIIHKGMPSEKENKHHKRENKSDTKTEEAGINVLLDPLYGAKKLMEAFYEILKNMKSVENTEELNNTTEEANRIDKI</sequence>
<dbReference type="EMBL" id="MCFG01000160">
    <property type="protein sequence ID" value="ORX79918.1"/>
    <property type="molecule type" value="Genomic_DNA"/>
</dbReference>